<dbReference type="PANTHER" id="PTHR30482:SF17">
    <property type="entry name" value="ABC TRANSPORTER ATP-BINDING PROTEIN"/>
    <property type="match status" value="1"/>
</dbReference>
<evidence type="ECO:0000256" key="4">
    <source>
        <dbReference type="ARBA" id="ARBA00022989"/>
    </source>
</evidence>
<evidence type="ECO:0000256" key="1">
    <source>
        <dbReference type="ARBA" id="ARBA00004651"/>
    </source>
</evidence>
<feature type="transmembrane region" description="Helical" evidence="6">
    <location>
        <begin position="141"/>
        <end position="159"/>
    </location>
</feature>
<evidence type="ECO:0000313" key="7">
    <source>
        <dbReference type="EMBL" id="MXR40400.1"/>
    </source>
</evidence>
<keyword evidence="5 6" id="KW-0472">Membrane</keyword>
<evidence type="ECO:0000256" key="6">
    <source>
        <dbReference type="SAM" id="Phobius"/>
    </source>
</evidence>
<feature type="transmembrane region" description="Helical" evidence="6">
    <location>
        <begin position="218"/>
        <end position="234"/>
    </location>
</feature>
<feature type="transmembrane region" description="Helical" evidence="6">
    <location>
        <begin position="264"/>
        <end position="286"/>
    </location>
</feature>
<dbReference type="Proteomes" id="UP000437065">
    <property type="component" value="Unassembled WGS sequence"/>
</dbReference>
<gene>
    <name evidence="7" type="ORF">GRX01_03385</name>
</gene>
<accession>A0A6B0SWR8</accession>
<dbReference type="PANTHER" id="PTHR30482">
    <property type="entry name" value="HIGH-AFFINITY BRANCHED-CHAIN AMINO ACID TRANSPORT SYSTEM PERMEASE"/>
    <property type="match status" value="1"/>
</dbReference>
<comment type="subcellular location">
    <subcellularLocation>
        <location evidence="1">Cell membrane</location>
        <topology evidence="1">Multi-pass membrane protein</topology>
    </subcellularLocation>
</comment>
<name>A0A6B0SWR8_9EURY</name>
<dbReference type="InterPro" id="IPR043428">
    <property type="entry name" value="LivM-like"/>
</dbReference>
<feature type="transmembrane region" description="Helical" evidence="6">
    <location>
        <begin position="114"/>
        <end position="135"/>
    </location>
</feature>
<feature type="transmembrane region" description="Helical" evidence="6">
    <location>
        <begin position="52"/>
        <end position="72"/>
    </location>
</feature>
<dbReference type="GO" id="GO:0005886">
    <property type="term" value="C:plasma membrane"/>
    <property type="evidence" value="ECO:0007669"/>
    <property type="project" value="UniProtKB-SubCell"/>
</dbReference>
<feature type="transmembrane region" description="Helical" evidence="6">
    <location>
        <begin position="298"/>
        <end position="323"/>
    </location>
</feature>
<feature type="transmembrane region" description="Helical" evidence="6">
    <location>
        <begin position="78"/>
        <end position="102"/>
    </location>
</feature>
<evidence type="ECO:0000256" key="3">
    <source>
        <dbReference type="ARBA" id="ARBA00022692"/>
    </source>
</evidence>
<dbReference type="EMBL" id="WUUS01000002">
    <property type="protein sequence ID" value="MXR40400.1"/>
    <property type="molecule type" value="Genomic_DNA"/>
</dbReference>
<dbReference type="GO" id="GO:0015658">
    <property type="term" value="F:branched-chain amino acid transmembrane transporter activity"/>
    <property type="evidence" value="ECO:0007669"/>
    <property type="project" value="InterPro"/>
</dbReference>
<organism evidence="7 8">
    <name type="scientific">Halobaculum saliterrae</name>
    <dbReference type="NCBI Taxonomy" id="2073113"/>
    <lineage>
        <taxon>Archaea</taxon>
        <taxon>Methanobacteriati</taxon>
        <taxon>Methanobacteriota</taxon>
        <taxon>Stenosarchaea group</taxon>
        <taxon>Halobacteria</taxon>
        <taxon>Halobacteriales</taxon>
        <taxon>Haloferacaceae</taxon>
        <taxon>Halobaculum</taxon>
    </lineage>
</organism>
<protein>
    <submittedName>
        <fullName evidence="7">Branched-chain amino acid ABC transporter permease</fullName>
    </submittedName>
</protein>
<keyword evidence="4 6" id="KW-1133">Transmembrane helix</keyword>
<feature type="transmembrane region" description="Helical" evidence="6">
    <location>
        <begin position="20"/>
        <end position="40"/>
    </location>
</feature>
<keyword evidence="8" id="KW-1185">Reference proteome</keyword>
<keyword evidence="3 6" id="KW-0812">Transmembrane</keyword>
<sequence length="424" mass="45117">MERYGGGTEAAWYRQYAEDHLVHLVVVLAFALYPGVYALLADSGLSTEVVAVLPRIETLVVVLFFGLFAMSFDFISGYTGYLSFGHAAFYGTGAYVVALGANGKLPALGPETPFMLLLVLAGVAAAVLALAIGSVSFRLSGVYFAMITLGFSQVLYVFVRDWDFVSSAPRDGVAVTGTLEGFRIGVPGVDGLNVAIGQLTGDSIEGLFGFINLSPTEVSFYAIGAVVLVCYLAMQRLVHSPFGRTLIAIRENEERARAIGYNTYAYKLGAFVASGFFAGIAGALFVGFRRSVTPENGFYFLVAGDALLVSIIGGFGTLAGPLYGELFDASVREFLSKEGGGGGLLPYLRANVGDATLATELYNGLTVAEAIDTFLNGHAALYVGLLFVLFVLYVPNGLLGTARDRMDGTLAKAVPRRVRRWFDG</sequence>
<dbReference type="AlphaFoldDB" id="A0A6B0SWR8"/>
<feature type="transmembrane region" description="Helical" evidence="6">
    <location>
        <begin position="379"/>
        <end position="399"/>
    </location>
</feature>
<evidence type="ECO:0000313" key="8">
    <source>
        <dbReference type="Proteomes" id="UP000437065"/>
    </source>
</evidence>
<dbReference type="Pfam" id="PF02653">
    <property type="entry name" value="BPD_transp_2"/>
    <property type="match status" value="1"/>
</dbReference>
<dbReference type="CDD" id="cd06581">
    <property type="entry name" value="TM_PBP1_LivM_like"/>
    <property type="match status" value="1"/>
</dbReference>
<dbReference type="InterPro" id="IPR001851">
    <property type="entry name" value="ABC_transp_permease"/>
</dbReference>
<reference evidence="7 8" key="1">
    <citation type="submission" date="2019-12" db="EMBL/GenBank/DDBJ databases">
        <title>Isolation and characterization of three novel carbon monoxide-oxidizing members of Halobacteria from salione crusts and soils.</title>
        <authorList>
            <person name="Myers M.R."/>
            <person name="King G.M."/>
        </authorList>
    </citation>
    <scope>NUCLEOTIDE SEQUENCE [LARGE SCALE GENOMIC DNA]</scope>
    <source>
        <strain evidence="7 8">WSA2</strain>
    </source>
</reference>
<evidence type="ECO:0000256" key="2">
    <source>
        <dbReference type="ARBA" id="ARBA00022475"/>
    </source>
</evidence>
<evidence type="ECO:0000256" key="5">
    <source>
        <dbReference type="ARBA" id="ARBA00023136"/>
    </source>
</evidence>
<proteinExistence type="predicted"/>
<keyword evidence="2" id="KW-1003">Cell membrane</keyword>
<comment type="caution">
    <text evidence="7">The sequence shown here is derived from an EMBL/GenBank/DDBJ whole genome shotgun (WGS) entry which is preliminary data.</text>
</comment>